<reference evidence="1 2" key="1">
    <citation type="journal article" date="2017" name="PLoS Biol.">
        <title>The sea cucumber genome provides insights into morphological evolution and visceral regeneration.</title>
        <authorList>
            <person name="Zhang X."/>
            <person name="Sun L."/>
            <person name="Yuan J."/>
            <person name="Sun Y."/>
            <person name="Gao Y."/>
            <person name="Zhang L."/>
            <person name="Li S."/>
            <person name="Dai H."/>
            <person name="Hamel J.F."/>
            <person name="Liu C."/>
            <person name="Yu Y."/>
            <person name="Liu S."/>
            <person name="Lin W."/>
            <person name="Guo K."/>
            <person name="Jin S."/>
            <person name="Xu P."/>
            <person name="Storey K.B."/>
            <person name="Huan P."/>
            <person name="Zhang T."/>
            <person name="Zhou Y."/>
            <person name="Zhang J."/>
            <person name="Lin C."/>
            <person name="Li X."/>
            <person name="Xing L."/>
            <person name="Huo D."/>
            <person name="Sun M."/>
            <person name="Wang L."/>
            <person name="Mercier A."/>
            <person name="Li F."/>
            <person name="Yang H."/>
            <person name="Xiang J."/>
        </authorList>
    </citation>
    <scope>NUCLEOTIDE SEQUENCE [LARGE SCALE GENOMIC DNA]</scope>
    <source>
        <strain evidence="1">Shaxun</strain>
        <tissue evidence="1">Muscle</tissue>
    </source>
</reference>
<comment type="caution">
    <text evidence="1">The sequence shown here is derived from an EMBL/GenBank/DDBJ whole genome shotgun (WGS) entry which is preliminary data.</text>
</comment>
<keyword evidence="2" id="KW-1185">Reference proteome</keyword>
<dbReference type="EMBL" id="MRZV01000019">
    <property type="protein sequence ID" value="PIK62097.1"/>
    <property type="molecule type" value="Genomic_DNA"/>
</dbReference>
<gene>
    <name evidence="1" type="ORF">BSL78_00980</name>
</gene>
<dbReference type="AlphaFoldDB" id="A0A2G8LPC6"/>
<dbReference type="Gene3D" id="3.40.190.10">
    <property type="entry name" value="Periplasmic binding protein-like II"/>
    <property type="match status" value="1"/>
</dbReference>
<accession>A0A2G8LPC6</accession>
<dbReference type="PANTHER" id="PTHR35936:SF19">
    <property type="entry name" value="AMINO-ACID-BINDING PROTEIN YXEM-RELATED"/>
    <property type="match status" value="1"/>
</dbReference>
<protein>
    <submittedName>
        <fullName evidence="1">Uncharacterized protein</fullName>
    </submittedName>
</protein>
<sequence>MYFLFHSFRDERSGQLRGFSIDLVNAVCQEADKYREIIWDFYENCWDSETGMAAHGGQGLLGRWYDGCTGINWRDLTNLTVGFLDGWLTDDTCLSMYYDITGFSRSNARHYQTLEALTRAIASGEVDCGFMFYIEPLKTDLQVLTAGGLEDKCSKSSSSIMTRPDNKLTLWWNEAFQRIRDNGVYQKVCDDVKINHVKYRKGHAPPPRPE</sequence>
<dbReference type="Proteomes" id="UP000230750">
    <property type="component" value="Unassembled WGS sequence"/>
</dbReference>
<dbReference type="PANTHER" id="PTHR35936">
    <property type="entry name" value="MEMBRANE-BOUND LYTIC MUREIN TRANSGLYCOSYLASE F"/>
    <property type="match status" value="1"/>
</dbReference>
<evidence type="ECO:0000313" key="2">
    <source>
        <dbReference type="Proteomes" id="UP000230750"/>
    </source>
</evidence>
<evidence type="ECO:0000313" key="1">
    <source>
        <dbReference type="EMBL" id="PIK62097.1"/>
    </source>
</evidence>
<dbReference type="SUPFAM" id="SSF53850">
    <property type="entry name" value="Periplasmic binding protein-like II"/>
    <property type="match status" value="1"/>
</dbReference>
<name>A0A2G8LPC6_STIJA</name>
<dbReference type="OrthoDB" id="5984008at2759"/>
<organism evidence="1 2">
    <name type="scientific">Stichopus japonicus</name>
    <name type="common">Sea cucumber</name>
    <dbReference type="NCBI Taxonomy" id="307972"/>
    <lineage>
        <taxon>Eukaryota</taxon>
        <taxon>Metazoa</taxon>
        <taxon>Echinodermata</taxon>
        <taxon>Eleutherozoa</taxon>
        <taxon>Echinozoa</taxon>
        <taxon>Holothuroidea</taxon>
        <taxon>Aspidochirotacea</taxon>
        <taxon>Aspidochirotida</taxon>
        <taxon>Stichopodidae</taxon>
        <taxon>Apostichopus</taxon>
    </lineage>
</organism>
<proteinExistence type="predicted"/>